<evidence type="ECO:0000256" key="7">
    <source>
        <dbReference type="SAM" id="MobiDB-lite"/>
    </source>
</evidence>
<dbReference type="PANTHER" id="PTHR45614">
    <property type="entry name" value="MYB PROTEIN-RELATED"/>
    <property type="match status" value="1"/>
</dbReference>
<evidence type="ECO:0000256" key="1">
    <source>
        <dbReference type="ARBA" id="ARBA00004123"/>
    </source>
</evidence>
<dbReference type="SMART" id="SM00717">
    <property type="entry name" value="SANT"/>
    <property type="match status" value="3"/>
</dbReference>
<feature type="compositionally biased region" description="Polar residues" evidence="7">
    <location>
        <begin position="769"/>
        <end position="783"/>
    </location>
</feature>
<dbReference type="InParanoid" id="A0A665UAU3"/>
<dbReference type="OMA" id="MAACIVK"/>
<dbReference type="InterPro" id="IPR001005">
    <property type="entry name" value="SANT/Myb"/>
</dbReference>
<dbReference type="Ensembl" id="ENSENLT00000017406.1">
    <property type="protein sequence ID" value="ENSENLP00000016788.1"/>
    <property type="gene ID" value="ENSENLG00000007731.1"/>
</dbReference>
<keyword evidence="3" id="KW-0805">Transcription regulation</keyword>
<reference evidence="10" key="1">
    <citation type="submission" date="2021-04" db="EMBL/GenBank/DDBJ databases">
        <authorList>
            <consortium name="Wellcome Sanger Institute Data Sharing"/>
        </authorList>
    </citation>
    <scope>NUCLEOTIDE SEQUENCE [LARGE SCALE GENOMIC DNA]</scope>
</reference>
<gene>
    <name evidence="10" type="primary">mybl2a</name>
</gene>
<keyword evidence="4" id="KW-0238">DNA-binding</keyword>
<dbReference type="Gene3D" id="1.10.10.1070">
    <property type="entry name" value="Zinc finger, BED domain-containing"/>
    <property type="match status" value="1"/>
</dbReference>
<dbReference type="SUPFAM" id="SSF46689">
    <property type="entry name" value="Homeodomain-like"/>
    <property type="match status" value="2"/>
</dbReference>
<keyword evidence="6" id="KW-0539">Nucleus</keyword>
<dbReference type="CDD" id="cd00167">
    <property type="entry name" value="SANT"/>
    <property type="match status" value="3"/>
</dbReference>
<feature type="domain" description="HTH myb-type" evidence="9">
    <location>
        <begin position="154"/>
        <end position="204"/>
    </location>
</feature>
<sequence>MSVGELEKLDPAVFQKQLHNLKFRMEDEGSNNLCIDTDSDIVDKKNGTKCSVKWTQEEDENLKILINNFGKNDWKTIASFLPGRTEGQCMFRWEKQLDPNLVKGCWSREEDEKIIELVTKYGNRHWSLIAKHLKGRVGKQCRERWHNHLDPQIKKTSWTNEEDVIIYKAHSILGNRWAEIAKLLPGRTDSSVKNHWNSAIKRKAELGLYKDDAKSITLDIQQFVEEEVDFKCDVVLDTDPVVPDVVRVEKDKKQKDCQKAKQQAVCSPQTSASRRKLSCQSPTLTPSSSSSSSSSPSSGVPAAAQENQKKFADAALRMIAEDMLPLSFVEGAGFRSLISTINPEYTKLSQRVMGLQLYDNVERTIKPQLIRDLKACLASTKDGESAIHVTFDLWAGHQSQTAEEPIIVVQLHFVSDSWQIRRPTVAFRHLTHKNLSTAVAKELEGVLLSYGIFPHNIGYILANKAKEILAGNNFFCDYKIMCSSNRGELDGDETATFLSDQMSETESPFSKLQIGTRKVCVTKTVQLVIKEALKNSRVVENLLSQVHNVVAFFRNSSYWNEVLLRECNVSLCPSSNHCRWNSMMVSLRRMVQESVWSSIMTLLAQARIEANDTASAPPLVMVRREQVIDILGLIEPFEEALQVLQGNGVTISFIIPSLVGIDKAVESRVTNYTHFKKALRTGLRAHFQSLVHQKDVILAAVLDPRIKLQPFSDAKVEDETDFLTPPSKYQVHTIVEDVLKGLEASASPPVEQDEKKMNKDLNKEEEVQEGNQANTPIEASGASSDRKNCNGMRENNLKRKSIFNFRQRPAKTLKRSELDAYLAEPLWESNSSMLYWKSATGFPQLQHIAKKLLAVPATSGGFDRLCPMATCIVRAKRNRLPSHTTERLLLYKNSLKTKTAKKSTGVAEHR</sequence>
<dbReference type="Pfam" id="PF00249">
    <property type="entry name" value="Myb_DNA-binding"/>
    <property type="match status" value="1"/>
</dbReference>
<feature type="domain" description="Myb-like" evidence="8">
    <location>
        <begin position="98"/>
        <end position="149"/>
    </location>
</feature>
<evidence type="ECO:0000313" key="11">
    <source>
        <dbReference type="Proteomes" id="UP000472264"/>
    </source>
</evidence>
<evidence type="ECO:0000256" key="3">
    <source>
        <dbReference type="ARBA" id="ARBA00023015"/>
    </source>
</evidence>
<feature type="region of interest" description="Disordered" evidence="7">
    <location>
        <begin position="745"/>
        <end position="793"/>
    </location>
</feature>
<dbReference type="GO" id="GO:0046983">
    <property type="term" value="F:protein dimerization activity"/>
    <property type="evidence" value="ECO:0007669"/>
    <property type="project" value="InterPro"/>
</dbReference>
<dbReference type="Pfam" id="PF13921">
    <property type="entry name" value="Myb_DNA-bind_6"/>
    <property type="match status" value="1"/>
</dbReference>
<feature type="compositionally biased region" description="Basic and acidic residues" evidence="7">
    <location>
        <begin position="752"/>
        <end position="765"/>
    </location>
</feature>
<dbReference type="InterPro" id="IPR009057">
    <property type="entry name" value="Homeodomain-like_sf"/>
</dbReference>
<evidence type="ECO:0000256" key="6">
    <source>
        <dbReference type="ARBA" id="ARBA00023242"/>
    </source>
</evidence>
<reference evidence="10" key="3">
    <citation type="submission" date="2025-09" db="UniProtKB">
        <authorList>
            <consortium name="Ensembl"/>
        </authorList>
    </citation>
    <scope>IDENTIFICATION</scope>
</reference>
<evidence type="ECO:0000259" key="8">
    <source>
        <dbReference type="PROSITE" id="PS50090"/>
    </source>
</evidence>
<dbReference type="InterPro" id="IPR008906">
    <property type="entry name" value="HATC_C_dom"/>
</dbReference>
<proteinExistence type="predicted"/>
<protein>
    <submittedName>
        <fullName evidence="10">Uncharacterized LOC115046234</fullName>
    </submittedName>
</protein>
<dbReference type="Proteomes" id="UP000472264">
    <property type="component" value="Chromosome 7"/>
</dbReference>
<feature type="compositionally biased region" description="Polar residues" evidence="7">
    <location>
        <begin position="268"/>
        <end position="285"/>
    </location>
</feature>
<feature type="domain" description="Myb-like" evidence="8">
    <location>
        <begin position="53"/>
        <end position="97"/>
    </location>
</feature>
<evidence type="ECO:0000313" key="10">
    <source>
        <dbReference type="Ensembl" id="ENSENLP00000016788.1"/>
    </source>
</evidence>
<keyword evidence="5" id="KW-0804">Transcription</keyword>
<dbReference type="OrthoDB" id="2143914at2759"/>
<dbReference type="InterPro" id="IPR050560">
    <property type="entry name" value="MYB_TF"/>
</dbReference>
<keyword evidence="2" id="KW-0677">Repeat</keyword>
<reference evidence="10" key="2">
    <citation type="submission" date="2025-08" db="UniProtKB">
        <authorList>
            <consortium name="Ensembl"/>
        </authorList>
    </citation>
    <scope>IDENTIFICATION</scope>
</reference>
<dbReference type="GO" id="GO:0000981">
    <property type="term" value="F:DNA-binding transcription factor activity, RNA polymerase II-specific"/>
    <property type="evidence" value="ECO:0007669"/>
    <property type="project" value="TreeGrafter"/>
</dbReference>
<dbReference type="SUPFAM" id="SSF53098">
    <property type="entry name" value="Ribonuclease H-like"/>
    <property type="match status" value="1"/>
</dbReference>
<evidence type="ECO:0000256" key="4">
    <source>
        <dbReference type="ARBA" id="ARBA00023125"/>
    </source>
</evidence>
<feature type="domain" description="HTH myb-type" evidence="9">
    <location>
        <begin position="98"/>
        <end position="153"/>
    </location>
</feature>
<dbReference type="InterPro" id="IPR012337">
    <property type="entry name" value="RNaseH-like_sf"/>
</dbReference>
<accession>A0A665UAU3</accession>
<dbReference type="AlphaFoldDB" id="A0A665UAU3"/>
<dbReference type="PROSITE" id="PS51294">
    <property type="entry name" value="HTH_MYB"/>
    <property type="match status" value="3"/>
</dbReference>
<dbReference type="FunFam" id="1.10.10.60:FF:000016">
    <property type="entry name" value="Transcriptional activator Myb isoform A"/>
    <property type="match status" value="1"/>
</dbReference>
<keyword evidence="11" id="KW-1185">Reference proteome</keyword>
<dbReference type="InterPro" id="IPR017930">
    <property type="entry name" value="Myb_dom"/>
</dbReference>
<comment type="subcellular location">
    <subcellularLocation>
        <location evidence="1">Nucleus</location>
    </subcellularLocation>
</comment>
<organism evidence="10 11">
    <name type="scientific">Echeneis naucrates</name>
    <name type="common">Live sharksucker</name>
    <dbReference type="NCBI Taxonomy" id="173247"/>
    <lineage>
        <taxon>Eukaryota</taxon>
        <taxon>Metazoa</taxon>
        <taxon>Chordata</taxon>
        <taxon>Craniata</taxon>
        <taxon>Vertebrata</taxon>
        <taxon>Euteleostomi</taxon>
        <taxon>Actinopterygii</taxon>
        <taxon>Neopterygii</taxon>
        <taxon>Teleostei</taxon>
        <taxon>Neoteleostei</taxon>
        <taxon>Acanthomorphata</taxon>
        <taxon>Carangaria</taxon>
        <taxon>Carangiformes</taxon>
        <taxon>Echeneidae</taxon>
        <taxon>Echeneis</taxon>
    </lineage>
</organism>
<feature type="compositionally biased region" description="Low complexity" evidence="7">
    <location>
        <begin position="286"/>
        <end position="298"/>
    </location>
</feature>
<dbReference type="PANTHER" id="PTHR45614:SF30">
    <property type="entry name" value="MYB-RELATED PROTEIN B"/>
    <property type="match status" value="1"/>
</dbReference>
<feature type="region of interest" description="Disordered" evidence="7">
    <location>
        <begin position="268"/>
        <end position="306"/>
    </location>
</feature>
<evidence type="ECO:0000256" key="5">
    <source>
        <dbReference type="ARBA" id="ARBA00023163"/>
    </source>
</evidence>
<dbReference type="PROSITE" id="PS50090">
    <property type="entry name" value="MYB_LIKE"/>
    <property type="match status" value="3"/>
</dbReference>
<dbReference type="Gene3D" id="1.10.10.60">
    <property type="entry name" value="Homeodomain-like"/>
    <property type="match status" value="3"/>
</dbReference>
<evidence type="ECO:0000256" key="2">
    <source>
        <dbReference type="ARBA" id="ARBA00022737"/>
    </source>
</evidence>
<dbReference type="GO" id="GO:0000978">
    <property type="term" value="F:RNA polymerase II cis-regulatory region sequence-specific DNA binding"/>
    <property type="evidence" value="ECO:0007669"/>
    <property type="project" value="TreeGrafter"/>
</dbReference>
<feature type="domain" description="HTH myb-type" evidence="9">
    <location>
        <begin position="53"/>
        <end position="97"/>
    </location>
</feature>
<dbReference type="GO" id="GO:0005634">
    <property type="term" value="C:nucleus"/>
    <property type="evidence" value="ECO:0007669"/>
    <property type="project" value="UniProtKB-SubCell"/>
</dbReference>
<dbReference type="Pfam" id="PF05699">
    <property type="entry name" value="Dimer_Tnp_hAT"/>
    <property type="match status" value="1"/>
</dbReference>
<dbReference type="SUPFAM" id="SSF140996">
    <property type="entry name" value="Hermes dimerisation domain"/>
    <property type="match status" value="1"/>
</dbReference>
<dbReference type="FunFam" id="1.10.10.60:FF:000010">
    <property type="entry name" value="Transcriptional activator Myb isoform A"/>
    <property type="match status" value="1"/>
</dbReference>
<name>A0A665UAU3_ECHNA</name>
<evidence type="ECO:0000259" key="9">
    <source>
        <dbReference type="PROSITE" id="PS51294"/>
    </source>
</evidence>
<feature type="domain" description="Myb-like" evidence="8">
    <location>
        <begin position="150"/>
        <end position="200"/>
    </location>
</feature>